<keyword evidence="2" id="KW-1185">Reference proteome</keyword>
<dbReference type="GO" id="GO:0030687">
    <property type="term" value="C:preribosome, large subunit precursor"/>
    <property type="evidence" value="ECO:0007669"/>
    <property type="project" value="TreeGrafter"/>
</dbReference>
<sequence>METRFVVTPWRDPEELLQVRQDLYGSSAANSIERRQKAVHKILTWRIRQPELPLLLDSTADIVDAVLQDERCGLGHNAMRLVYATAISRFITGFTDTKSDLLSSRPPWSLKPPNPETPLLSLPPNLLETRHAIVHRHLPPLSELRNAARQSLDWLWEWYWSQLDRAFALPGTGLAGEKGTREDEGEKAEEALKDSLKEILKAHVKRRKDEIKDGLKTTAQLARYKAQVQIEDADAEHVSHGTGTSTDISTAAILSHTHTHTRTHSTASVTNALAELLIHDRLVLPSKLKRGDSMAGAFMIWDPLLVDLQLSTSFSLSRPSPSPGSPLLPFLRQLLDSMIDRLNTRSAPGPAPIRVHLGDDEPVKEALHAWLLHMLTSPAFAHGRREQGLVEAVLERCFTEPTAVNLRIAGDVLEGQGEVRDKGLWVQVLKGARGDGLDVDEAVAEAKAKGRKDGRVDMVEEQAEDSVKRKWSGPRRKLGLWRPTPIGVVPVGWEDTLR</sequence>
<proteinExistence type="predicted"/>
<dbReference type="GO" id="GO:0004519">
    <property type="term" value="F:endonuclease activity"/>
    <property type="evidence" value="ECO:0007669"/>
    <property type="project" value="InterPro"/>
</dbReference>
<dbReference type="PANTHER" id="PTHR15002:SF0">
    <property type="entry name" value="RIBOSOMAL BIOGENESIS PROTEIN LAS1L"/>
    <property type="match status" value="1"/>
</dbReference>
<protein>
    <submittedName>
        <fullName evidence="1">Las1-domain-containing protein</fullName>
    </submittedName>
</protein>
<organism evidence="1 2">
    <name type="scientific">Lophiostoma macrostomum CBS 122681</name>
    <dbReference type="NCBI Taxonomy" id="1314788"/>
    <lineage>
        <taxon>Eukaryota</taxon>
        <taxon>Fungi</taxon>
        <taxon>Dikarya</taxon>
        <taxon>Ascomycota</taxon>
        <taxon>Pezizomycotina</taxon>
        <taxon>Dothideomycetes</taxon>
        <taxon>Pleosporomycetidae</taxon>
        <taxon>Pleosporales</taxon>
        <taxon>Lophiostomataceae</taxon>
        <taxon>Lophiostoma</taxon>
    </lineage>
</organism>
<evidence type="ECO:0000313" key="1">
    <source>
        <dbReference type="EMBL" id="KAF2659679.1"/>
    </source>
</evidence>
<dbReference type="Proteomes" id="UP000799324">
    <property type="component" value="Unassembled WGS sequence"/>
</dbReference>
<dbReference type="AlphaFoldDB" id="A0A6A6TI34"/>
<dbReference type="GO" id="GO:0000470">
    <property type="term" value="P:maturation of LSU-rRNA"/>
    <property type="evidence" value="ECO:0007669"/>
    <property type="project" value="TreeGrafter"/>
</dbReference>
<dbReference type="OrthoDB" id="10263222at2759"/>
<name>A0A6A6TI34_9PLEO</name>
<dbReference type="GO" id="GO:0090730">
    <property type="term" value="C:Las1 complex"/>
    <property type="evidence" value="ECO:0007669"/>
    <property type="project" value="InterPro"/>
</dbReference>
<dbReference type="EMBL" id="MU004305">
    <property type="protein sequence ID" value="KAF2659679.1"/>
    <property type="molecule type" value="Genomic_DNA"/>
</dbReference>
<dbReference type="PANTHER" id="PTHR15002">
    <property type="entry name" value="RIBOSOMAL BIOGENESIS PROTEIN LAS1L"/>
    <property type="match status" value="1"/>
</dbReference>
<evidence type="ECO:0000313" key="2">
    <source>
        <dbReference type="Proteomes" id="UP000799324"/>
    </source>
</evidence>
<dbReference type="InterPro" id="IPR007174">
    <property type="entry name" value="Las1"/>
</dbReference>
<accession>A0A6A6TI34</accession>
<gene>
    <name evidence="1" type="ORF">K491DRAFT_712459</name>
</gene>
<reference evidence="1" key="1">
    <citation type="journal article" date="2020" name="Stud. Mycol.">
        <title>101 Dothideomycetes genomes: a test case for predicting lifestyles and emergence of pathogens.</title>
        <authorList>
            <person name="Haridas S."/>
            <person name="Albert R."/>
            <person name="Binder M."/>
            <person name="Bloem J."/>
            <person name="Labutti K."/>
            <person name="Salamov A."/>
            <person name="Andreopoulos B."/>
            <person name="Baker S."/>
            <person name="Barry K."/>
            <person name="Bills G."/>
            <person name="Bluhm B."/>
            <person name="Cannon C."/>
            <person name="Castanera R."/>
            <person name="Culley D."/>
            <person name="Daum C."/>
            <person name="Ezra D."/>
            <person name="Gonzalez J."/>
            <person name="Henrissat B."/>
            <person name="Kuo A."/>
            <person name="Liang C."/>
            <person name="Lipzen A."/>
            <person name="Lutzoni F."/>
            <person name="Magnuson J."/>
            <person name="Mondo S."/>
            <person name="Nolan M."/>
            <person name="Ohm R."/>
            <person name="Pangilinan J."/>
            <person name="Park H.-J."/>
            <person name="Ramirez L."/>
            <person name="Alfaro M."/>
            <person name="Sun H."/>
            <person name="Tritt A."/>
            <person name="Yoshinaga Y."/>
            <person name="Zwiers L.-H."/>
            <person name="Turgeon B."/>
            <person name="Goodwin S."/>
            <person name="Spatafora J."/>
            <person name="Crous P."/>
            <person name="Grigoriev I."/>
        </authorList>
    </citation>
    <scope>NUCLEOTIDE SEQUENCE</scope>
    <source>
        <strain evidence="1">CBS 122681</strain>
    </source>
</reference>
<dbReference type="Pfam" id="PF04031">
    <property type="entry name" value="Las1"/>
    <property type="match status" value="1"/>
</dbReference>
<dbReference type="GO" id="GO:0000460">
    <property type="term" value="P:maturation of 5.8S rRNA"/>
    <property type="evidence" value="ECO:0007669"/>
    <property type="project" value="TreeGrafter"/>
</dbReference>